<dbReference type="GeneID" id="43579678"/>
<dbReference type="InterPro" id="IPR036603">
    <property type="entry name" value="RBP11-like"/>
</dbReference>
<dbReference type="GO" id="GO:0005665">
    <property type="term" value="C:RNA polymerase II, core complex"/>
    <property type="evidence" value="ECO:0007669"/>
    <property type="project" value="InterPro"/>
</dbReference>
<accession>A0A5E8B2M6</accession>
<dbReference type="GO" id="GO:0046983">
    <property type="term" value="F:protein dimerization activity"/>
    <property type="evidence" value="ECO:0007669"/>
    <property type="project" value="InterPro"/>
</dbReference>
<evidence type="ECO:0000256" key="5">
    <source>
        <dbReference type="ARBA" id="ARBA00025751"/>
    </source>
</evidence>
<keyword evidence="4" id="KW-0539">Nucleus</keyword>
<organism evidence="7 8">
    <name type="scientific">Magnusiomyces paraingens</name>
    <dbReference type="NCBI Taxonomy" id="2606893"/>
    <lineage>
        <taxon>Eukaryota</taxon>
        <taxon>Fungi</taxon>
        <taxon>Dikarya</taxon>
        <taxon>Ascomycota</taxon>
        <taxon>Saccharomycotina</taxon>
        <taxon>Dipodascomycetes</taxon>
        <taxon>Dipodascales</taxon>
        <taxon>Dipodascaceae</taxon>
        <taxon>Magnusiomyces</taxon>
    </lineage>
</organism>
<dbReference type="InterPro" id="IPR009025">
    <property type="entry name" value="RBP11-like_dimer"/>
</dbReference>
<evidence type="ECO:0000256" key="4">
    <source>
        <dbReference type="ARBA" id="ARBA00023242"/>
    </source>
</evidence>
<dbReference type="GO" id="GO:0003677">
    <property type="term" value="F:DNA binding"/>
    <property type="evidence" value="ECO:0007669"/>
    <property type="project" value="InterPro"/>
</dbReference>
<dbReference type="Gene3D" id="3.30.1360.10">
    <property type="entry name" value="RNA polymerase, RBP11-like subunit"/>
    <property type="match status" value="1"/>
</dbReference>
<dbReference type="Proteomes" id="UP000398389">
    <property type="component" value="Unassembled WGS sequence"/>
</dbReference>
<dbReference type="OrthoDB" id="10248581at2759"/>
<dbReference type="EMBL" id="CABVLU010000001">
    <property type="protein sequence ID" value="VVT45716.1"/>
    <property type="molecule type" value="Genomic_DNA"/>
</dbReference>
<dbReference type="InterPro" id="IPR037685">
    <property type="entry name" value="RBP11"/>
</dbReference>
<evidence type="ECO:0000313" key="8">
    <source>
        <dbReference type="Proteomes" id="UP000398389"/>
    </source>
</evidence>
<keyword evidence="3" id="KW-0804">Transcription</keyword>
<comment type="subcellular location">
    <subcellularLocation>
        <location evidence="1">Nucleus</location>
    </subcellularLocation>
</comment>
<sequence length="121" mass="13917">MNAPDRFELFILPEGVSKIEISPDPRMPNAAIIKFEREDHTLGNLLRSQLLQDSRVLFAAYKVPHPLFPNFLMRIQTEEGYSPKEALKNACQAVIHQLGLLSKRFKEEWDLKAMIGEPEEI</sequence>
<dbReference type="CDD" id="cd06926">
    <property type="entry name" value="RNAP_II_RPB11"/>
    <property type="match status" value="1"/>
</dbReference>
<keyword evidence="8" id="KW-1185">Reference proteome</keyword>
<dbReference type="GO" id="GO:0006366">
    <property type="term" value="P:transcription by RNA polymerase II"/>
    <property type="evidence" value="ECO:0007669"/>
    <property type="project" value="InterPro"/>
</dbReference>
<name>A0A5E8B2M6_9ASCO</name>
<comment type="similarity">
    <text evidence="5">Belongs to the archaeal Rpo11/eukaryotic RPB11/RPC19 RNA polymerase subunit family.</text>
</comment>
<reference evidence="7 8" key="1">
    <citation type="submission" date="2019-09" db="EMBL/GenBank/DDBJ databases">
        <authorList>
            <person name="Brejova B."/>
        </authorList>
    </citation>
    <scope>NUCLEOTIDE SEQUENCE [LARGE SCALE GENOMIC DNA]</scope>
</reference>
<dbReference type="FunFam" id="3.30.1360.10:FF:000003">
    <property type="entry name" value="DNA-directed RNA polymerase II subunit RPB11"/>
    <property type="match status" value="1"/>
</dbReference>
<evidence type="ECO:0000313" key="7">
    <source>
        <dbReference type="EMBL" id="VVT45716.1"/>
    </source>
</evidence>
<evidence type="ECO:0000256" key="1">
    <source>
        <dbReference type="ARBA" id="ARBA00004123"/>
    </source>
</evidence>
<dbReference type="PANTHER" id="PTHR13946:SF16">
    <property type="entry name" value="DNA-DIRECTED RNA POLYMERASE II SUBUNIT RPB11"/>
    <property type="match status" value="1"/>
</dbReference>
<dbReference type="RefSeq" id="XP_031851469.1">
    <property type="nucleotide sequence ID" value="XM_031995578.1"/>
</dbReference>
<keyword evidence="2" id="KW-0240">DNA-directed RNA polymerase</keyword>
<dbReference type="AlphaFoldDB" id="A0A5E8B2M6"/>
<proteinExistence type="inferred from homology"/>
<evidence type="ECO:0000256" key="3">
    <source>
        <dbReference type="ARBA" id="ARBA00023163"/>
    </source>
</evidence>
<protein>
    <recommendedName>
        <fullName evidence="6">DNA-directed RNA polymerase RBP11-like dimerisation domain-containing protein</fullName>
    </recommendedName>
</protein>
<dbReference type="HAMAP" id="MF_00261">
    <property type="entry name" value="RNApol_arch_Rpo11"/>
    <property type="match status" value="1"/>
</dbReference>
<evidence type="ECO:0000256" key="2">
    <source>
        <dbReference type="ARBA" id="ARBA00022478"/>
    </source>
</evidence>
<dbReference type="PANTHER" id="PTHR13946">
    <property type="entry name" value="DNA-DIRECTED RNA POLYMERASE I,II,III"/>
    <property type="match status" value="1"/>
</dbReference>
<dbReference type="GO" id="GO:0003899">
    <property type="term" value="F:DNA-directed RNA polymerase activity"/>
    <property type="evidence" value="ECO:0007669"/>
    <property type="project" value="InterPro"/>
</dbReference>
<dbReference type="Pfam" id="PF13656">
    <property type="entry name" value="RNA_pol_L_2"/>
    <property type="match status" value="1"/>
</dbReference>
<dbReference type="InterPro" id="IPR022905">
    <property type="entry name" value="Rpo11-like"/>
</dbReference>
<dbReference type="PROSITE" id="PS01154">
    <property type="entry name" value="RNA_POL_L_13KD"/>
    <property type="match status" value="1"/>
</dbReference>
<dbReference type="SUPFAM" id="SSF55257">
    <property type="entry name" value="RBP11-like subunits of RNA polymerase"/>
    <property type="match status" value="1"/>
</dbReference>
<feature type="domain" description="DNA-directed RNA polymerase RBP11-like dimerisation" evidence="6">
    <location>
        <begin position="31"/>
        <end position="102"/>
    </location>
</feature>
<gene>
    <name evidence="7" type="ORF">SAPINGB_P000855</name>
</gene>
<dbReference type="InterPro" id="IPR008193">
    <property type="entry name" value="RNA_pol_Rpb11_13-16kDa_CS"/>
</dbReference>
<evidence type="ECO:0000259" key="6">
    <source>
        <dbReference type="Pfam" id="PF13656"/>
    </source>
</evidence>